<dbReference type="PROSITE" id="PS52019">
    <property type="entry name" value="PKS_MFAS_DH"/>
    <property type="match status" value="1"/>
</dbReference>
<feature type="active site" description="Proton donor; for dehydratase activity" evidence="9">
    <location>
        <position position="1114"/>
    </location>
</feature>
<dbReference type="PANTHER" id="PTHR43775:SF51">
    <property type="entry name" value="INACTIVE PHENOLPHTHIOCEROL SYNTHESIS POLYKETIDE SYNTHASE TYPE I PKS1-RELATED"/>
    <property type="match status" value="1"/>
</dbReference>
<dbReference type="Pfam" id="PF14765">
    <property type="entry name" value="PS-DH"/>
    <property type="match status" value="1"/>
</dbReference>
<dbReference type="InterPro" id="IPR014030">
    <property type="entry name" value="Ketoacyl_synth_N"/>
</dbReference>
<dbReference type="InterPro" id="IPR020807">
    <property type="entry name" value="PKS_DH"/>
</dbReference>
<dbReference type="InterPro" id="IPR049551">
    <property type="entry name" value="PKS_DH_C"/>
</dbReference>
<dbReference type="FunFam" id="3.40.47.10:FF:000019">
    <property type="entry name" value="Polyketide synthase type I"/>
    <property type="match status" value="1"/>
</dbReference>
<dbReference type="InterPro" id="IPR020841">
    <property type="entry name" value="PKS_Beta-ketoAc_synthase_dom"/>
</dbReference>
<dbReference type="SMART" id="SM00825">
    <property type="entry name" value="PKS_KS"/>
    <property type="match status" value="1"/>
</dbReference>
<dbReference type="InterPro" id="IPR014043">
    <property type="entry name" value="Acyl_transferase_dom"/>
</dbReference>
<sequence>MENEEKLRHYLKEVTKDLRQTRQRLQDIEAKSHEPIAIIGMSCRFPGGIATPEALWDLVRDGGDAVSEFPVDRGWDTEGLYDPEGGAGKSITRYGGFLHGIADFDAGLFGISPREAIAMDPQQRLMLETSWEAFERAGVNRDAVRGSLTGVFIGTNGQDYATLLSAARDDVQGHLGTGSAASVLSGRVAYAFGLEGPTVTVDTACSSSLIALHLAVRALRNGECELALAGGVTVMTTTNTFVELSKQGGLAPDGRSKAFAAGADGTGWGEGAGMLLVERLSDAERHGHPVLAVVRGTAANQDGASNGLTAPNGPSQRRVIRAALSDAQLSTGDVDVVEAHGTGTRLGDPIEAQALLDTYGQDRDQPLWLGSVKSNLGHTQAAAGVAGVIKMVLAMRHGVLPRTLHVDEPTPHVDWSAGAVRVLTERTAWPENDRPRRAGVSAFGVSGTNAHAILEQAPEAVHTDPPRTEPVAVPWVLSGQGESGLRAFAARLATVATEADPSDLGWTLATTRSALSHRAVVIGATPQELLNGLAAVAAGEPAPNAVEGVAGPDTGVVFVFPGQGSQWAGMAVELLDSSPAFARRFAQCARALETHLDWSIEDVVRSAPGAPSLDLIEVVQPVLFTVMVSLAELWASYGITPSAVVGHSQGEIAAACVAGALSLEDAAKVVVLRSRLFAETLVGNGAIASVALPAEQLATRIEPWGERLAVAGVNGPAAATVAGDPHSLQEFVAACEADGVRARVVPATVASHGPQVEPLRERLLTLLADVAPRQSTVPFYSTVTGGLLDTTELDADYWFWNARKPIDFLGALQALFSDGHRVFVESSTHPALTMGIQDTADASGEAVVVTGSLRRGQGGLAQFFSAMARLHVQGVRVDWPAAFGEARRVELPTYPFQRERYWLTPRPGHGDASALGLGALDHPLLGATVALPESGGCLLTGRLSLASHSWLADHALSGVVLLPGTGFVELVLQAGLRLGCGVVEELTLEGPLVLPERGEVEVQVSVGGAGEGGRRSVSVFSCREGEWVRHAVGVVGVADGEVSVVEVWPPVGAERVGVEGVYGALAERGYAYGPVFQGLRDAWRRGDEVFVEVAVPQEARGDAARCAVHPALLDAALHGVRFGDFVTDDDQAYVPFSWSGVTLHAVGATVLRVTLTPAGRDAIALRATDVTGAPVLSARSLALRPVSAQQLHDGRGNGTDALYRVEWVDVGVCGVGSFVEWGEVVVGGVVPGCVVLSGVDVVGVLEVLRLWVGDERFGGSRLVVVTRGAVSVGGEGVEDVGGGAVWGLVRSAQSEHPGRFVLVDVGVDEGVEGVGVGGVGGVVPDVVGLGESEVAVRGVGCGCRGWWV</sequence>
<evidence type="ECO:0000256" key="1">
    <source>
        <dbReference type="ARBA" id="ARBA00001957"/>
    </source>
</evidence>
<dbReference type="InterPro" id="IPR050091">
    <property type="entry name" value="PKS_NRPS_Biosynth_Enz"/>
</dbReference>
<evidence type="ECO:0000256" key="5">
    <source>
        <dbReference type="ARBA" id="ARBA00022679"/>
    </source>
</evidence>
<dbReference type="InterPro" id="IPR049552">
    <property type="entry name" value="PKS_DH_N"/>
</dbReference>
<dbReference type="CDD" id="cd00833">
    <property type="entry name" value="PKS"/>
    <property type="match status" value="1"/>
</dbReference>
<dbReference type="PROSITE" id="PS52004">
    <property type="entry name" value="KS3_2"/>
    <property type="match status" value="1"/>
</dbReference>
<dbReference type="GO" id="GO:0004315">
    <property type="term" value="F:3-oxoacyl-[acyl-carrier-protein] synthase activity"/>
    <property type="evidence" value="ECO:0007669"/>
    <property type="project" value="InterPro"/>
</dbReference>
<dbReference type="FunFam" id="3.40.366.10:FF:000002">
    <property type="entry name" value="Probable polyketide synthase 2"/>
    <property type="match status" value="1"/>
</dbReference>
<accession>A0A1H5B6F0</accession>
<feature type="active site" description="Proton acceptor; for dehydratase activity" evidence="9">
    <location>
        <position position="954"/>
    </location>
</feature>
<evidence type="ECO:0000256" key="8">
    <source>
        <dbReference type="ARBA" id="ARBA00023315"/>
    </source>
</evidence>
<protein>
    <submittedName>
        <fullName evidence="12">Polyketide synthase 12</fullName>
    </submittedName>
</protein>
<feature type="region of interest" description="N-terminal hotdog fold" evidence="9">
    <location>
        <begin position="922"/>
        <end position="1042"/>
    </location>
</feature>
<keyword evidence="13" id="KW-1185">Reference proteome</keyword>
<dbReference type="Gene3D" id="3.40.50.720">
    <property type="entry name" value="NAD(P)-binding Rossmann-like Domain"/>
    <property type="match status" value="1"/>
</dbReference>
<dbReference type="GO" id="GO:0033068">
    <property type="term" value="P:macrolide biosynthetic process"/>
    <property type="evidence" value="ECO:0007669"/>
    <property type="project" value="UniProtKB-ARBA"/>
</dbReference>
<evidence type="ECO:0000256" key="3">
    <source>
        <dbReference type="ARBA" id="ARBA00022450"/>
    </source>
</evidence>
<dbReference type="Gene3D" id="3.40.366.10">
    <property type="entry name" value="Malonyl-Coenzyme A Acyl Carrier Protein, domain 2"/>
    <property type="match status" value="1"/>
</dbReference>
<gene>
    <name evidence="12" type="ORF">SAMN04490356_8723</name>
</gene>
<evidence type="ECO:0000256" key="6">
    <source>
        <dbReference type="ARBA" id="ARBA00023194"/>
    </source>
</evidence>
<dbReference type="SUPFAM" id="SSF53901">
    <property type="entry name" value="Thiolase-like"/>
    <property type="match status" value="1"/>
</dbReference>
<comment type="pathway">
    <text evidence="2">Antibiotic biosynthesis.</text>
</comment>
<dbReference type="InterPro" id="IPR042104">
    <property type="entry name" value="PKS_dehydratase_sf"/>
</dbReference>
<evidence type="ECO:0000256" key="4">
    <source>
        <dbReference type="ARBA" id="ARBA00022553"/>
    </source>
</evidence>
<dbReference type="InterPro" id="IPR055123">
    <property type="entry name" value="SpnB-like_Rossmann"/>
</dbReference>
<evidence type="ECO:0000259" key="11">
    <source>
        <dbReference type="PROSITE" id="PS52019"/>
    </source>
</evidence>
<keyword evidence="4" id="KW-0597">Phosphoprotein</keyword>
<dbReference type="EMBL" id="FNST01000002">
    <property type="protein sequence ID" value="SED50153.1"/>
    <property type="molecule type" value="Genomic_DNA"/>
</dbReference>
<keyword evidence="6" id="KW-0045">Antibiotic biosynthesis</keyword>
<dbReference type="InterPro" id="IPR016036">
    <property type="entry name" value="Malonyl_transacylase_ACP-bd"/>
</dbReference>
<proteinExistence type="predicted"/>
<dbReference type="InterPro" id="IPR001227">
    <property type="entry name" value="Ac_transferase_dom_sf"/>
</dbReference>
<dbReference type="SUPFAM" id="SSF51735">
    <property type="entry name" value="NAD(P)-binding Rossmann-fold domains"/>
    <property type="match status" value="1"/>
</dbReference>
<dbReference type="Gene3D" id="3.30.70.3290">
    <property type="match status" value="1"/>
</dbReference>
<dbReference type="SUPFAM" id="SSF52151">
    <property type="entry name" value="FabD/lysophospholipase-like"/>
    <property type="match status" value="1"/>
</dbReference>
<dbReference type="GO" id="GO:0031177">
    <property type="term" value="F:phosphopantetheine binding"/>
    <property type="evidence" value="ECO:0007669"/>
    <property type="project" value="UniProtKB-ARBA"/>
</dbReference>
<dbReference type="GO" id="GO:0004312">
    <property type="term" value="F:fatty acid synthase activity"/>
    <property type="evidence" value="ECO:0007669"/>
    <property type="project" value="TreeGrafter"/>
</dbReference>
<dbReference type="InterPro" id="IPR014031">
    <property type="entry name" value="Ketoacyl_synth_C"/>
</dbReference>
<comment type="cofactor">
    <cofactor evidence="1">
        <name>pantetheine 4'-phosphate</name>
        <dbReference type="ChEBI" id="CHEBI:47942"/>
    </cofactor>
</comment>
<dbReference type="PROSITE" id="PS00606">
    <property type="entry name" value="KS3_1"/>
    <property type="match status" value="1"/>
</dbReference>
<dbReference type="InterPro" id="IPR016039">
    <property type="entry name" value="Thiolase-like"/>
</dbReference>
<evidence type="ECO:0000259" key="10">
    <source>
        <dbReference type="PROSITE" id="PS52004"/>
    </source>
</evidence>
<feature type="domain" description="PKS/mFAS DH" evidence="11">
    <location>
        <begin position="922"/>
        <end position="1192"/>
    </location>
</feature>
<dbReference type="Pfam" id="PF21089">
    <property type="entry name" value="PKS_DH_N"/>
    <property type="match status" value="1"/>
</dbReference>
<dbReference type="Pfam" id="PF16197">
    <property type="entry name" value="KAsynt_C_assoc"/>
    <property type="match status" value="1"/>
</dbReference>
<dbReference type="Pfam" id="PF00109">
    <property type="entry name" value="ketoacyl-synt"/>
    <property type="match status" value="1"/>
</dbReference>
<dbReference type="InterPro" id="IPR015083">
    <property type="entry name" value="NorB/c/GfsB-D-like_docking"/>
</dbReference>
<dbReference type="Proteomes" id="UP000198609">
    <property type="component" value="Unassembled WGS sequence"/>
</dbReference>
<dbReference type="Gene3D" id="3.10.129.110">
    <property type="entry name" value="Polyketide synthase dehydratase"/>
    <property type="match status" value="1"/>
</dbReference>
<keyword evidence="8" id="KW-0012">Acyltransferase</keyword>
<dbReference type="Pfam" id="PF08990">
    <property type="entry name" value="Docking"/>
    <property type="match status" value="1"/>
</dbReference>
<reference evidence="13" key="1">
    <citation type="submission" date="2016-10" db="EMBL/GenBank/DDBJ databases">
        <authorList>
            <person name="Varghese N."/>
            <person name="Submissions S."/>
        </authorList>
    </citation>
    <scope>NUCLEOTIDE SEQUENCE [LARGE SCALE GENOMIC DNA]</scope>
    <source>
        <strain evidence="13">DSM 40318</strain>
    </source>
</reference>
<keyword evidence="3" id="KW-0596">Phosphopantetheine</keyword>
<evidence type="ECO:0000256" key="7">
    <source>
        <dbReference type="ARBA" id="ARBA00023268"/>
    </source>
</evidence>
<dbReference type="PANTHER" id="PTHR43775">
    <property type="entry name" value="FATTY ACID SYNTHASE"/>
    <property type="match status" value="1"/>
</dbReference>
<dbReference type="SMART" id="SM00826">
    <property type="entry name" value="PKS_DH"/>
    <property type="match status" value="1"/>
</dbReference>
<dbReference type="GO" id="GO:0006633">
    <property type="term" value="P:fatty acid biosynthetic process"/>
    <property type="evidence" value="ECO:0007669"/>
    <property type="project" value="InterPro"/>
</dbReference>
<dbReference type="SMART" id="SM00827">
    <property type="entry name" value="PKS_AT"/>
    <property type="match status" value="1"/>
</dbReference>
<feature type="region of interest" description="C-terminal hotdog fold" evidence="9">
    <location>
        <begin position="1053"/>
        <end position="1192"/>
    </location>
</feature>
<name>A0A1H5B6F0_STRMJ</name>
<dbReference type="Pfam" id="PF00698">
    <property type="entry name" value="Acyl_transf_1"/>
    <property type="match status" value="1"/>
</dbReference>
<evidence type="ECO:0000256" key="9">
    <source>
        <dbReference type="PROSITE-ProRule" id="PRU01363"/>
    </source>
</evidence>
<dbReference type="Gene3D" id="3.40.47.10">
    <property type="match status" value="1"/>
</dbReference>
<feature type="domain" description="Ketosynthase family 3 (KS3)" evidence="10">
    <location>
        <begin position="33"/>
        <end position="456"/>
    </location>
</feature>
<dbReference type="InterPro" id="IPR016035">
    <property type="entry name" value="Acyl_Trfase/lysoPLipase"/>
</dbReference>
<dbReference type="InterPro" id="IPR049900">
    <property type="entry name" value="PKS_mFAS_DH"/>
</dbReference>
<evidence type="ECO:0000256" key="2">
    <source>
        <dbReference type="ARBA" id="ARBA00004792"/>
    </source>
</evidence>
<dbReference type="InterPro" id="IPR036291">
    <property type="entry name" value="NAD(P)-bd_dom_sf"/>
</dbReference>
<dbReference type="RefSeq" id="WP_093469250.1">
    <property type="nucleotide sequence ID" value="NZ_FNST01000002.1"/>
</dbReference>
<dbReference type="Pfam" id="PF02801">
    <property type="entry name" value="Ketoacyl-synt_C"/>
    <property type="match status" value="1"/>
</dbReference>
<keyword evidence="5" id="KW-0808">Transferase</keyword>
<evidence type="ECO:0000313" key="13">
    <source>
        <dbReference type="Proteomes" id="UP000198609"/>
    </source>
</evidence>
<evidence type="ECO:0000313" key="12">
    <source>
        <dbReference type="EMBL" id="SED50153.1"/>
    </source>
</evidence>
<dbReference type="InterPro" id="IPR032821">
    <property type="entry name" value="PKS_assoc"/>
</dbReference>
<organism evidence="12 13">
    <name type="scientific">Streptomyces melanosporofaciens</name>
    <dbReference type="NCBI Taxonomy" id="67327"/>
    <lineage>
        <taxon>Bacteria</taxon>
        <taxon>Bacillati</taxon>
        <taxon>Actinomycetota</taxon>
        <taxon>Actinomycetes</taxon>
        <taxon>Kitasatosporales</taxon>
        <taxon>Streptomycetaceae</taxon>
        <taxon>Streptomyces</taxon>
        <taxon>Streptomyces violaceusniger group</taxon>
    </lineage>
</organism>
<keyword evidence="7" id="KW-0511">Multifunctional enzyme</keyword>
<dbReference type="SUPFAM" id="SSF55048">
    <property type="entry name" value="Probable ACP-binding domain of malonyl-CoA ACP transacylase"/>
    <property type="match status" value="1"/>
</dbReference>
<dbReference type="Pfam" id="PF22953">
    <property type="entry name" value="SpnB_Rossmann"/>
    <property type="match status" value="1"/>
</dbReference>
<dbReference type="InterPro" id="IPR018201">
    <property type="entry name" value="Ketoacyl_synth_AS"/>
</dbReference>